<organism evidence="2 3">
    <name type="scientific">Arsukibacterium ikkense</name>
    <dbReference type="NCBI Taxonomy" id="336831"/>
    <lineage>
        <taxon>Bacteria</taxon>
        <taxon>Pseudomonadati</taxon>
        <taxon>Pseudomonadota</taxon>
        <taxon>Gammaproteobacteria</taxon>
        <taxon>Chromatiales</taxon>
        <taxon>Chromatiaceae</taxon>
        <taxon>Arsukibacterium</taxon>
    </lineage>
</organism>
<keyword evidence="1" id="KW-0472">Membrane</keyword>
<feature type="transmembrane region" description="Helical" evidence="1">
    <location>
        <begin position="55"/>
        <end position="77"/>
    </location>
</feature>
<keyword evidence="3" id="KW-1185">Reference proteome</keyword>
<evidence type="ECO:0000313" key="3">
    <source>
        <dbReference type="Proteomes" id="UP000034228"/>
    </source>
</evidence>
<dbReference type="Proteomes" id="UP000034228">
    <property type="component" value="Unassembled WGS sequence"/>
</dbReference>
<keyword evidence="1" id="KW-1133">Transmembrane helix</keyword>
<name>A0A0M2V1Y4_9GAMM</name>
<feature type="transmembrane region" description="Helical" evidence="1">
    <location>
        <begin position="97"/>
        <end position="119"/>
    </location>
</feature>
<dbReference type="AlphaFoldDB" id="A0A0M2V1Y4"/>
<gene>
    <name evidence="2" type="ORF">WG68_15195</name>
</gene>
<protein>
    <submittedName>
        <fullName evidence="2">Uncharacterized protein</fullName>
    </submittedName>
</protein>
<comment type="caution">
    <text evidence="2">The sequence shown here is derived from an EMBL/GenBank/DDBJ whole genome shotgun (WGS) entry which is preliminary data.</text>
</comment>
<proteinExistence type="predicted"/>
<accession>A0A0M2V1Y4</accession>
<feature type="transmembrane region" description="Helical" evidence="1">
    <location>
        <begin position="13"/>
        <end position="34"/>
    </location>
</feature>
<sequence length="121" mass="13622">MTDFRNLTLKEEAGLAIFSVVFFSLLAFSVYGFTFDDFIYISRRSKFCFSGFNRVMFFSSLLILSLTFSLMAVFGYLLKFKIVEKRKPGSMNDNVLLVPLASSFIGLAITSLFASYACFSG</sequence>
<dbReference type="RefSeq" id="WP_046558578.1">
    <property type="nucleotide sequence ID" value="NZ_LAHO01000016.1"/>
</dbReference>
<evidence type="ECO:0000313" key="2">
    <source>
        <dbReference type="EMBL" id="KKO44399.1"/>
    </source>
</evidence>
<evidence type="ECO:0000256" key="1">
    <source>
        <dbReference type="SAM" id="Phobius"/>
    </source>
</evidence>
<reference evidence="2 3" key="1">
    <citation type="submission" date="2015-03" db="EMBL/GenBank/DDBJ databases">
        <title>Draft genome sequences of two protease-producing strains of Arsukibacterium isolated from two cold and alkaline environments.</title>
        <authorList>
            <person name="Lylloff J.E."/>
            <person name="Skov L.B."/>
            <person name="Jepsen M."/>
            <person name="Hallin P.F."/>
            <person name="Sorensen S.J."/>
            <person name="Stougaard P."/>
            <person name="Glaring M.A."/>
        </authorList>
    </citation>
    <scope>NUCLEOTIDE SEQUENCE [LARGE SCALE GENOMIC DNA]</scope>
    <source>
        <strain evidence="2 3">GCM72</strain>
    </source>
</reference>
<keyword evidence="1" id="KW-0812">Transmembrane</keyword>
<dbReference type="EMBL" id="LAHO01000016">
    <property type="protein sequence ID" value="KKO44399.1"/>
    <property type="molecule type" value="Genomic_DNA"/>
</dbReference>